<organism evidence="1 2">
    <name type="scientific">Acidianus manzaensis</name>
    <dbReference type="NCBI Taxonomy" id="282676"/>
    <lineage>
        <taxon>Archaea</taxon>
        <taxon>Thermoproteota</taxon>
        <taxon>Thermoprotei</taxon>
        <taxon>Sulfolobales</taxon>
        <taxon>Sulfolobaceae</taxon>
        <taxon>Acidianus</taxon>
    </lineage>
</organism>
<sequence length="62" mass="7368">MSFILDLDSSECSFDPIEAIEYVKKQAIFKINNNNPYFKTIEEKYNIQIIQQKGDEVYFKIL</sequence>
<dbReference type="AlphaFoldDB" id="A0A1W6JY40"/>
<accession>A0A1W6JY40</accession>
<dbReference type="GeneID" id="41589871"/>
<evidence type="ECO:0000313" key="1">
    <source>
        <dbReference type="EMBL" id="ARM75114.1"/>
    </source>
</evidence>
<dbReference type="STRING" id="282676.B6F84_03090"/>
<gene>
    <name evidence="1" type="ORF">B6F84_03090</name>
</gene>
<reference evidence="1 2" key="1">
    <citation type="submission" date="2017-03" db="EMBL/GenBank/DDBJ databases">
        <title>Sulfur activation and transportation mechanism of thermophilic Archaea Acidianus manzaensis YN-25.</title>
        <authorList>
            <person name="Ma Y."/>
            <person name="Yang Y."/>
            <person name="Xia J."/>
        </authorList>
    </citation>
    <scope>NUCLEOTIDE SEQUENCE [LARGE SCALE GENOMIC DNA]</scope>
    <source>
        <strain evidence="1 2">YN-25</strain>
    </source>
</reference>
<dbReference type="OrthoDB" id="39466at2157"/>
<evidence type="ECO:0000313" key="2">
    <source>
        <dbReference type="Proteomes" id="UP000193404"/>
    </source>
</evidence>
<name>A0A1W6JY40_9CREN</name>
<keyword evidence="2" id="KW-1185">Reference proteome</keyword>
<dbReference type="KEGG" id="aman:B6F84_03090"/>
<dbReference type="RefSeq" id="WP_148690872.1">
    <property type="nucleotide sequence ID" value="NZ_CP020477.1"/>
</dbReference>
<dbReference type="EMBL" id="CP020477">
    <property type="protein sequence ID" value="ARM75114.1"/>
    <property type="molecule type" value="Genomic_DNA"/>
</dbReference>
<dbReference type="Proteomes" id="UP000193404">
    <property type="component" value="Chromosome"/>
</dbReference>
<protein>
    <submittedName>
        <fullName evidence="1">Uncharacterized protein</fullName>
    </submittedName>
</protein>
<proteinExistence type="predicted"/>